<gene>
    <name evidence="6" type="primary">Mlf2-003</name>
</gene>
<evidence type="ECO:0000256" key="5">
    <source>
        <dbReference type="SAM" id="MobiDB-lite"/>
    </source>
</evidence>
<dbReference type="EMBL" id="LR788003">
    <property type="protein sequence ID" value="CAB3263865.1"/>
    <property type="molecule type" value="mRNA"/>
</dbReference>
<keyword evidence="4" id="KW-0597">Phosphoprotein</keyword>
<evidence type="ECO:0000256" key="3">
    <source>
        <dbReference type="ARBA" id="ARBA00022490"/>
    </source>
</evidence>
<evidence type="ECO:0000256" key="1">
    <source>
        <dbReference type="ARBA" id="ARBA00004496"/>
    </source>
</evidence>
<dbReference type="AlphaFoldDB" id="A0A6F9DLS2"/>
<reference evidence="6" key="1">
    <citation type="submission" date="2020-04" db="EMBL/GenBank/DDBJ databases">
        <authorList>
            <person name="Neveu A P."/>
        </authorList>
    </citation>
    <scope>NUCLEOTIDE SEQUENCE</scope>
    <source>
        <tissue evidence="6">Whole embryo</tissue>
    </source>
</reference>
<evidence type="ECO:0000256" key="4">
    <source>
        <dbReference type="ARBA" id="ARBA00022553"/>
    </source>
</evidence>
<comment type="subcellular location">
    <subcellularLocation>
        <location evidence="1">Cytoplasm</location>
    </subcellularLocation>
</comment>
<sequence>MHQMMSPVPPRNYITAGRRHTEPHMAMSPFGMFGNMGFGNMFSRMDAMMNGMQSQMQMMQSGAGMPSGGQSFHSSFTSISYGGGDGQPKVYQSSSSTKVGPNGVKETQKSERNSVTGLQKMAIGHHIGERAHVIEKSQNSRTGEKEESQEFVNIEEDEAEQFNNEFNQRIRSAPQHQHRSVGYHGERHRPYRQHHRQPPMAIEYTGEPTRQRRRVLLLNTVLTLRKPKPRQKMIFTSTRAGKNSRMLLSVICPKIVLA</sequence>
<evidence type="ECO:0000256" key="2">
    <source>
        <dbReference type="ARBA" id="ARBA00008332"/>
    </source>
</evidence>
<evidence type="ECO:0000313" key="6">
    <source>
        <dbReference type="EMBL" id="CAB3263865.1"/>
    </source>
</evidence>
<name>A0A6F9DLS2_9ASCI</name>
<accession>A0A6F9DLS2</accession>
<organism evidence="6">
    <name type="scientific">Phallusia mammillata</name>
    <dbReference type="NCBI Taxonomy" id="59560"/>
    <lineage>
        <taxon>Eukaryota</taxon>
        <taxon>Metazoa</taxon>
        <taxon>Chordata</taxon>
        <taxon>Tunicata</taxon>
        <taxon>Ascidiacea</taxon>
        <taxon>Phlebobranchia</taxon>
        <taxon>Ascidiidae</taxon>
        <taxon>Phallusia</taxon>
    </lineage>
</organism>
<dbReference type="PANTHER" id="PTHR13105">
    <property type="entry name" value="MYELOID LEUKEMIA FACTOR"/>
    <property type="match status" value="1"/>
</dbReference>
<keyword evidence="3" id="KW-0963">Cytoplasm</keyword>
<dbReference type="Pfam" id="PF10248">
    <property type="entry name" value="Mlf1IP"/>
    <property type="match status" value="1"/>
</dbReference>
<dbReference type="GO" id="GO:0005737">
    <property type="term" value="C:cytoplasm"/>
    <property type="evidence" value="ECO:0007669"/>
    <property type="project" value="UniProtKB-SubCell"/>
</dbReference>
<protein>
    <submittedName>
        <fullName evidence="6">Myeloid leukemia factor 2</fullName>
    </submittedName>
</protein>
<dbReference type="InterPro" id="IPR019376">
    <property type="entry name" value="Myeloid_leukemia_factor"/>
</dbReference>
<feature type="compositionally biased region" description="Polar residues" evidence="5">
    <location>
        <begin position="90"/>
        <end position="99"/>
    </location>
</feature>
<proteinExistence type="evidence at transcript level"/>
<comment type="similarity">
    <text evidence="2">Belongs to the MLF family.</text>
</comment>
<feature type="region of interest" description="Disordered" evidence="5">
    <location>
        <begin position="83"/>
        <end position="114"/>
    </location>
</feature>